<dbReference type="Ensembl" id="ENSOSUT00000004890.1">
    <property type="protein sequence ID" value="ENSOSUP00000004734.1"/>
    <property type="gene ID" value="ENSOSUG00000003456.1"/>
</dbReference>
<organism evidence="15 16">
    <name type="scientific">Otus sunia</name>
    <name type="common">Oriental scops-owl</name>
    <dbReference type="NCBI Taxonomy" id="257818"/>
    <lineage>
        <taxon>Eukaryota</taxon>
        <taxon>Metazoa</taxon>
        <taxon>Chordata</taxon>
        <taxon>Craniata</taxon>
        <taxon>Vertebrata</taxon>
        <taxon>Euteleostomi</taxon>
        <taxon>Archelosauria</taxon>
        <taxon>Archosauria</taxon>
        <taxon>Dinosauria</taxon>
        <taxon>Saurischia</taxon>
        <taxon>Theropoda</taxon>
        <taxon>Coelurosauria</taxon>
        <taxon>Aves</taxon>
        <taxon>Neognathae</taxon>
        <taxon>Neoaves</taxon>
        <taxon>Telluraves</taxon>
        <taxon>Strigiformes</taxon>
        <taxon>Strigidae</taxon>
        <taxon>Otus</taxon>
    </lineage>
</organism>
<evidence type="ECO:0000256" key="6">
    <source>
        <dbReference type="ARBA" id="ARBA00022833"/>
    </source>
</evidence>
<evidence type="ECO:0000256" key="3">
    <source>
        <dbReference type="ARBA" id="ARBA00022723"/>
    </source>
</evidence>
<keyword evidence="5" id="KW-0863">Zinc-finger</keyword>
<feature type="compositionally biased region" description="Low complexity" evidence="12">
    <location>
        <begin position="336"/>
        <end position="354"/>
    </location>
</feature>
<dbReference type="GO" id="GO:0008270">
    <property type="term" value="F:zinc ion binding"/>
    <property type="evidence" value="ECO:0007669"/>
    <property type="project" value="UniProtKB-KW"/>
</dbReference>
<evidence type="ECO:0000256" key="7">
    <source>
        <dbReference type="ARBA" id="ARBA00023242"/>
    </source>
</evidence>
<keyword evidence="7" id="KW-0539">Nucleus</keyword>
<evidence type="ECO:0000256" key="9">
    <source>
        <dbReference type="ARBA" id="ARBA00063281"/>
    </source>
</evidence>
<reference evidence="15" key="1">
    <citation type="submission" date="2025-08" db="UniProtKB">
        <authorList>
            <consortium name="Ensembl"/>
        </authorList>
    </citation>
    <scope>IDENTIFICATION</scope>
</reference>
<dbReference type="FunFam" id="3.30.160.60:FF:001042">
    <property type="entry name" value="zinc finger protein 385B isoform X1"/>
    <property type="match status" value="1"/>
</dbReference>
<keyword evidence="2" id="KW-0053">Apoptosis</keyword>
<dbReference type="FunFam" id="3.30.160.60:FF:000121">
    <property type="entry name" value="zinc finger protein 385B isoform X1"/>
    <property type="match status" value="1"/>
</dbReference>
<keyword evidence="4" id="KW-0677">Repeat</keyword>
<reference evidence="15" key="2">
    <citation type="submission" date="2025-09" db="UniProtKB">
        <authorList>
            <consortium name="Ensembl"/>
        </authorList>
    </citation>
    <scope>IDENTIFICATION</scope>
</reference>
<name>A0A8C8ADN3_9STRI</name>
<dbReference type="PROSITE" id="PS00028">
    <property type="entry name" value="ZINC_FINGER_C2H2_1"/>
    <property type="match status" value="2"/>
</dbReference>
<dbReference type="AlphaFoldDB" id="A0A8C8ADN3"/>
<dbReference type="FunFam" id="3.30.160.60:FF:000983">
    <property type="entry name" value="zinc finger protein 385B isoform X1"/>
    <property type="match status" value="1"/>
</dbReference>
<dbReference type="InterPro" id="IPR051845">
    <property type="entry name" value="Znf385"/>
</dbReference>
<dbReference type="Proteomes" id="UP000694552">
    <property type="component" value="Unplaced"/>
</dbReference>
<feature type="region of interest" description="Disordered" evidence="12">
    <location>
        <begin position="406"/>
        <end position="428"/>
    </location>
</feature>
<evidence type="ECO:0000256" key="8">
    <source>
        <dbReference type="ARBA" id="ARBA00060301"/>
    </source>
</evidence>
<evidence type="ECO:0000313" key="15">
    <source>
        <dbReference type="Ensembl" id="ENSOSUP00000004734.1"/>
    </source>
</evidence>
<dbReference type="FunFam" id="3.30.160.60:FF:000779">
    <property type="entry name" value="zinc finger protein 385B isoform X1"/>
    <property type="match status" value="1"/>
</dbReference>
<keyword evidence="13" id="KW-0732">Signal</keyword>
<feature type="domain" description="C2H2-type" evidence="14">
    <location>
        <begin position="438"/>
        <end position="460"/>
    </location>
</feature>
<evidence type="ECO:0000256" key="12">
    <source>
        <dbReference type="SAM" id="MobiDB-lite"/>
    </source>
</evidence>
<evidence type="ECO:0000259" key="14">
    <source>
        <dbReference type="PROSITE" id="PS00028"/>
    </source>
</evidence>
<dbReference type="PANTHER" id="PTHR23067">
    <property type="entry name" value="DOUBLE-STRANDED RNA-BINDING ZINC FINGER PROTEIN"/>
    <property type="match status" value="1"/>
</dbReference>
<evidence type="ECO:0000256" key="4">
    <source>
        <dbReference type="ARBA" id="ARBA00022737"/>
    </source>
</evidence>
<dbReference type="InterPro" id="IPR036236">
    <property type="entry name" value="Znf_C2H2_sf"/>
</dbReference>
<dbReference type="InterPro" id="IPR013087">
    <property type="entry name" value="Znf_C2H2_type"/>
</dbReference>
<dbReference type="GO" id="GO:0006915">
    <property type="term" value="P:apoptotic process"/>
    <property type="evidence" value="ECO:0007669"/>
    <property type="project" value="UniProtKB-KW"/>
</dbReference>
<dbReference type="SMART" id="SM00355">
    <property type="entry name" value="ZnF_C2H2"/>
    <property type="match status" value="4"/>
</dbReference>
<dbReference type="InterPro" id="IPR003604">
    <property type="entry name" value="Matrin/U1-like-C_Znf_C2H2"/>
</dbReference>
<evidence type="ECO:0000313" key="16">
    <source>
        <dbReference type="Proteomes" id="UP000694552"/>
    </source>
</evidence>
<accession>A0A8C8ADN3</accession>
<sequence>MPRLVNAGRTCFLKLLPLTAALCSPVDAAAPCPVTSFLKRRKRCLFAQSKLMLHEFEWVMLLLLFQISNLASPSNSPGMKRPLSPDHVFEDGIMNQPAFLRGFEEKGLRNDRQDYQLSKEKKKILFSFCEVCNIQLNSAAQAQVHYNGKSHLKRVKQLNNGKLPTSTAPGTLFASTSTGATTLPTLVRTPTLMMQPSLDIKPFMSFPVDSSSAVGFFPNFNTMDPVQKAVINHTFGVSIPPKKKQVISCNVCQLRFNSDSQAEAHYKGSKHAKKVKALEATKNKPKVGSSKDSAKANTSCSTTPVTANISDKSEDKGKAKPSSQQSNTEVGPFLPKPGVAAVAPVTPASSSKSTNGAPNTVSESEEEKAKKLLYCSLCKVAVNSLSQLEAHNTGSKHKTMVEARNGAGPIKSYPRPGSRLKMQNGSKGSGLQNKTFHCEICDVHVNSEIQLKQHISSRRHKDRVAGKPMKPKYSPYNKLQRSPSILAAKLAFQKDMIKPLAPAFLSSPLAAAAAVSSALSLPPRPSASLFQAPAIPPALLRPGHGPIRATPASILFAPY</sequence>
<proteinExistence type="predicted"/>
<dbReference type="SUPFAM" id="SSF57667">
    <property type="entry name" value="beta-beta-alpha zinc fingers"/>
    <property type="match status" value="4"/>
</dbReference>
<dbReference type="GO" id="GO:0003676">
    <property type="term" value="F:nucleic acid binding"/>
    <property type="evidence" value="ECO:0007669"/>
    <property type="project" value="InterPro"/>
</dbReference>
<evidence type="ECO:0000256" key="5">
    <source>
        <dbReference type="ARBA" id="ARBA00022771"/>
    </source>
</evidence>
<evidence type="ECO:0000256" key="10">
    <source>
        <dbReference type="ARBA" id="ARBA00072583"/>
    </source>
</evidence>
<dbReference type="Gene3D" id="3.30.160.60">
    <property type="entry name" value="Classic Zinc Finger"/>
    <property type="match status" value="4"/>
</dbReference>
<feature type="compositionally biased region" description="Polar residues" evidence="12">
    <location>
        <begin position="295"/>
        <end position="310"/>
    </location>
</feature>
<dbReference type="PANTHER" id="PTHR23067:SF8">
    <property type="entry name" value="ZINC FINGER PROTEIN 385B"/>
    <property type="match status" value="1"/>
</dbReference>
<dbReference type="Pfam" id="PF12874">
    <property type="entry name" value="zf-met"/>
    <property type="match status" value="4"/>
</dbReference>
<dbReference type="SMART" id="SM00451">
    <property type="entry name" value="ZnF_U1"/>
    <property type="match status" value="4"/>
</dbReference>
<evidence type="ECO:0000256" key="2">
    <source>
        <dbReference type="ARBA" id="ARBA00022703"/>
    </source>
</evidence>
<dbReference type="GO" id="GO:0005634">
    <property type="term" value="C:nucleus"/>
    <property type="evidence" value="ECO:0007669"/>
    <property type="project" value="UniProtKB-SubCell"/>
</dbReference>
<feature type="region of interest" description="Disordered" evidence="12">
    <location>
        <begin position="265"/>
        <end position="364"/>
    </location>
</feature>
<keyword evidence="3" id="KW-0479">Metal-binding</keyword>
<comment type="subcellular location">
    <subcellularLocation>
        <location evidence="1">Nucleus</location>
    </subcellularLocation>
</comment>
<evidence type="ECO:0000256" key="1">
    <source>
        <dbReference type="ARBA" id="ARBA00004123"/>
    </source>
</evidence>
<feature type="signal peptide" evidence="13">
    <location>
        <begin position="1"/>
        <end position="28"/>
    </location>
</feature>
<evidence type="ECO:0000256" key="11">
    <source>
        <dbReference type="ARBA" id="ARBA00078494"/>
    </source>
</evidence>
<keyword evidence="16" id="KW-1185">Reference proteome</keyword>
<keyword evidence="6" id="KW-0862">Zinc</keyword>
<comment type="function">
    <text evidence="8">May play a role in p53/TP53-mediated apoptosis.</text>
</comment>
<comment type="subunit">
    <text evidence="9">Interacts with p53/TP53; the interaction is direct.</text>
</comment>
<evidence type="ECO:0000256" key="13">
    <source>
        <dbReference type="SAM" id="SignalP"/>
    </source>
</evidence>
<feature type="region of interest" description="Disordered" evidence="12">
    <location>
        <begin position="454"/>
        <end position="476"/>
    </location>
</feature>
<protein>
    <recommendedName>
        <fullName evidence="10">Zinc finger protein 385B</fullName>
    </recommendedName>
    <alternativeName>
        <fullName evidence="11">Zinc finger protein 533</fullName>
    </alternativeName>
</protein>
<feature type="domain" description="C2H2-type" evidence="14">
    <location>
        <begin position="249"/>
        <end position="271"/>
    </location>
</feature>
<feature type="chain" id="PRO_5034095285" description="Zinc finger protein 385B" evidence="13">
    <location>
        <begin position="29"/>
        <end position="559"/>
    </location>
</feature>